<feature type="transmembrane region" description="Helical" evidence="2">
    <location>
        <begin position="567"/>
        <end position="588"/>
    </location>
</feature>
<dbReference type="EMBL" id="JBHUDK010000029">
    <property type="protein sequence ID" value="MFD1601030.1"/>
    <property type="molecule type" value="Genomic_DNA"/>
</dbReference>
<proteinExistence type="predicted"/>
<dbReference type="RefSeq" id="WP_256423025.1">
    <property type="nucleotide sequence ID" value="NZ_JANHDI010000018.1"/>
</dbReference>
<keyword evidence="4" id="KW-1185">Reference proteome</keyword>
<reference evidence="3 4" key="1">
    <citation type="journal article" date="2019" name="Int. J. Syst. Evol. Microbiol.">
        <title>The Global Catalogue of Microorganisms (GCM) 10K type strain sequencing project: providing services to taxonomists for standard genome sequencing and annotation.</title>
        <authorList>
            <consortium name="The Broad Institute Genomics Platform"/>
            <consortium name="The Broad Institute Genome Sequencing Center for Infectious Disease"/>
            <person name="Wu L."/>
            <person name="Ma J."/>
        </authorList>
    </citation>
    <scope>NUCLEOTIDE SEQUENCE [LARGE SCALE GENOMIC DNA]</scope>
    <source>
        <strain evidence="3 4">CGMCC 1.12121</strain>
    </source>
</reference>
<comment type="caution">
    <text evidence="3">The sequence shown here is derived from an EMBL/GenBank/DDBJ whole genome shotgun (WGS) entry which is preliminary data.</text>
</comment>
<sequence length="595" mass="62612">MTWSPTGIVVGEQFADYVSRLRETYDHAADGGNVHSTVPMPETHTDDAQTQDYTDAFLEAAHYARPEAVDFAIPSISINQDVTRRTFLAGVGAAAATAATAGVGAAQETEGVPNFDSEYTPIPHVKGAKWRVGSHDASEMGSLDYVDNDGNVQSFTDEFGAVLAPDPDDEDEPHNPVGFHPSRIQSSEYTAFPRGETYDEDGDGEANTDVRAVDATHWTTDESGSAGTITVEDADDDALSISTSGQTSGDVATATFSDFTIDSGEARKTIQLVLDVDTLESGAVVDVEVVDAGGASVVASIDPSADATADGTIATEQGTGIVYQVEIGELPDGTTLDTLEELVVSVSEANAGVTFHGINLELDSEWTFGTREVYDSEEEKVLEETLVEPAGMTWITSLSSLTEQFGSATIVDLEYEIEVRASEGPISNWDVEVTDAERSESAKNYHLVGGLEIPGGLYEVDVVSAGTLVDEVRHPDDVYQGVEYAHDLSELPTLEDVDDVEWTDATTVFTSNDMDTEVEVSTTVTAGDTIGLNYDLQENNDIVNAMVGSAGGGGVAPASGGGFMSSIWGWVTAGVTGIAAALGIASWVSSSNTGA</sequence>
<keyword evidence="2" id="KW-1133">Transmembrane helix</keyword>
<evidence type="ECO:0000256" key="1">
    <source>
        <dbReference type="SAM" id="MobiDB-lite"/>
    </source>
</evidence>
<name>A0ABD6CTA3_9EURY</name>
<keyword evidence="2" id="KW-0812">Transmembrane</keyword>
<dbReference type="AlphaFoldDB" id="A0ABD6CTA3"/>
<evidence type="ECO:0000313" key="4">
    <source>
        <dbReference type="Proteomes" id="UP001597085"/>
    </source>
</evidence>
<gene>
    <name evidence="3" type="ORF">ACFSBX_19020</name>
</gene>
<accession>A0ABD6CTA3</accession>
<keyword evidence="2" id="KW-0472">Membrane</keyword>
<evidence type="ECO:0000313" key="3">
    <source>
        <dbReference type="EMBL" id="MFD1601030.1"/>
    </source>
</evidence>
<evidence type="ECO:0000256" key="2">
    <source>
        <dbReference type="SAM" id="Phobius"/>
    </source>
</evidence>
<dbReference type="Proteomes" id="UP001597085">
    <property type="component" value="Unassembled WGS sequence"/>
</dbReference>
<feature type="region of interest" description="Disordered" evidence="1">
    <location>
        <begin position="165"/>
        <end position="206"/>
    </location>
</feature>
<organism evidence="3 4">
    <name type="scientific">Halobellus rarus</name>
    <dbReference type="NCBI Taxonomy" id="1126237"/>
    <lineage>
        <taxon>Archaea</taxon>
        <taxon>Methanobacteriati</taxon>
        <taxon>Methanobacteriota</taxon>
        <taxon>Stenosarchaea group</taxon>
        <taxon>Halobacteria</taxon>
        <taxon>Halobacteriales</taxon>
        <taxon>Haloferacaceae</taxon>
        <taxon>Halobellus</taxon>
    </lineage>
</organism>
<protein>
    <submittedName>
        <fullName evidence="3">Uncharacterized protein</fullName>
    </submittedName>
</protein>